<proteinExistence type="predicted"/>
<evidence type="ECO:0000313" key="2">
    <source>
        <dbReference type="EMBL" id="BBO81038.1"/>
    </source>
</evidence>
<gene>
    <name evidence="2" type="ORF">DSCO28_16040</name>
    <name evidence="3" type="ORF">DSCO28_17250</name>
</gene>
<dbReference type="EMBL" id="AP021876">
    <property type="protein sequence ID" value="BBO81159.1"/>
    <property type="molecule type" value="Genomic_DNA"/>
</dbReference>
<feature type="coiled-coil region" evidence="1">
    <location>
        <begin position="58"/>
        <end position="85"/>
    </location>
</feature>
<dbReference type="KEGG" id="dov:DSCO28_16040"/>
<organism evidence="2 4">
    <name type="scientific">Desulfosarcina ovata subsp. sediminis</name>
    <dbReference type="NCBI Taxonomy" id="885957"/>
    <lineage>
        <taxon>Bacteria</taxon>
        <taxon>Pseudomonadati</taxon>
        <taxon>Thermodesulfobacteriota</taxon>
        <taxon>Desulfobacteria</taxon>
        <taxon>Desulfobacterales</taxon>
        <taxon>Desulfosarcinaceae</taxon>
        <taxon>Desulfosarcina</taxon>
    </lineage>
</organism>
<dbReference type="KEGG" id="dov:DSCO28_17250"/>
<evidence type="ECO:0000256" key="1">
    <source>
        <dbReference type="SAM" id="Coils"/>
    </source>
</evidence>
<protein>
    <recommendedName>
        <fullName evidence="5">Transposase</fullName>
    </recommendedName>
</protein>
<dbReference type="EMBL" id="AP021876">
    <property type="protein sequence ID" value="BBO81038.1"/>
    <property type="molecule type" value="Genomic_DNA"/>
</dbReference>
<evidence type="ECO:0008006" key="5">
    <source>
        <dbReference type="Google" id="ProtNLM"/>
    </source>
</evidence>
<reference evidence="2 4" key="1">
    <citation type="submission" date="2019-11" db="EMBL/GenBank/DDBJ databases">
        <title>Comparative genomics of hydrocarbon-degrading Desulfosarcina strains.</title>
        <authorList>
            <person name="Watanabe M."/>
            <person name="Kojima H."/>
            <person name="Fukui M."/>
        </authorList>
    </citation>
    <scope>NUCLEOTIDE SEQUENCE [LARGE SCALE GENOMIC DNA]</scope>
    <source>
        <strain evidence="2 4">28bB2T</strain>
    </source>
</reference>
<dbReference type="AlphaFoldDB" id="A0A5K7ZFU5"/>
<sequence>MSASLTPEEVAIIIRARRLLKEKGLSPDTNVKVLCNEAGISRKTGYQWEKRLDQASQDESLQKELDNLKADHEKLKKAYDDVSWENEGRKLAWEIHEVDAMIAEKKSTMASHKKKKR</sequence>
<keyword evidence="1" id="KW-0175">Coiled coil</keyword>
<accession>A0A5K7ZFU5</accession>
<dbReference type="Proteomes" id="UP000425960">
    <property type="component" value="Chromosome"/>
</dbReference>
<evidence type="ECO:0000313" key="4">
    <source>
        <dbReference type="Proteomes" id="UP000425960"/>
    </source>
</evidence>
<evidence type="ECO:0000313" key="3">
    <source>
        <dbReference type="EMBL" id="BBO81159.1"/>
    </source>
</evidence>
<dbReference type="RefSeq" id="WP_155321845.1">
    <property type="nucleotide sequence ID" value="NZ_AP021876.1"/>
</dbReference>
<name>A0A5K7ZFU5_9BACT</name>